<name>A0ABW4C5X9_9BACL</name>
<accession>A0ABW4C5X9</accession>
<sequence>MSFHFWDFGIKEDPAADLAAHRELLAEAQKGLRWAEHIGDHRKAISWYEEIAYRQAEIRRLTARKGKQAA</sequence>
<evidence type="ECO:0000313" key="2">
    <source>
        <dbReference type="Proteomes" id="UP001597282"/>
    </source>
</evidence>
<dbReference type="RefSeq" id="WP_380162248.1">
    <property type="nucleotide sequence ID" value="NZ_JBHTNU010000001.1"/>
</dbReference>
<comment type="caution">
    <text evidence="1">The sequence shown here is derived from an EMBL/GenBank/DDBJ whole genome shotgun (WGS) entry which is preliminary data.</text>
</comment>
<evidence type="ECO:0000313" key="1">
    <source>
        <dbReference type="EMBL" id="MFD1425478.1"/>
    </source>
</evidence>
<dbReference type="Proteomes" id="UP001597282">
    <property type="component" value="Unassembled WGS sequence"/>
</dbReference>
<proteinExistence type="predicted"/>
<gene>
    <name evidence="1" type="ORF">ACFQ4Y_00835</name>
</gene>
<protein>
    <submittedName>
        <fullName evidence="1">Uncharacterized protein</fullName>
    </submittedName>
</protein>
<organism evidence="1 2">
    <name type="scientific">Kroppenstedtia sanguinis</name>
    <dbReference type="NCBI Taxonomy" id="1380684"/>
    <lineage>
        <taxon>Bacteria</taxon>
        <taxon>Bacillati</taxon>
        <taxon>Bacillota</taxon>
        <taxon>Bacilli</taxon>
        <taxon>Bacillales</taxon>
        <taxon>Thermoactinomycetaceae</taxon>
        <taxon>Kroppenstedtia</taxon>
    </lineage>
</organism>
<keyword evidence="2" id="KW-1185">Reference proteome</keyword>
<dbReference type="EMBL" id="JBHTNU010000001">
    <property type="protein sequence ID" value="MFD1425478.1"/>
    <property type="molecule type" value="Genomic_DNA"/>
</dbReference>
<reference evidence="2" key="1">
    <citation type="journal article" date="2019" name="Int. J. Syst. Evol. Microbiol.">
        <title>The Global Catalogue of Microorganisms (GCM) 10K type strain sequencing project: providing services to taxonomists for standard genome sequencing and annotation.</title>
        <authorList>
            <consortium name="The Broad Institute Genomics Platform"/>
            <consortium name="The Broad Institute Genome Sequencing Center for Infectious Disease"/>
            <person name="Wu L."/>
            <person name="Ma J."/>
        </authorList>
    </citation>
    <scope>NUCLEOTIDE SEQUENCE [LARGE SCALE GENOMIC DNA]</scope>
    <source>
        <strain evidence="2">S1</strain>
    </source>
</reference>